<reference evidence="3" key="1">
    <citation type="submission" date="2020-07" db="EMBL/GenBank/DDBJ databases">
        <authorList>
            <person name="Lin J."/>
        </authorList>
    </citation>
    <scope>NUCLEOTIDE SEQUENCE</scope>
</reference>
<proteinExistence type="predicted"/>
<dbReference type="AlphaFoldDB" id="A0A6V7Q2A9"/>
<feature type="compositionally biased region" description="Polar residues" evidence="1">
    <location>
        <begin position="17"/>
        <end position="28"/>
    </location>
</feature>
<evidence type="ECO:0000256" key="2">
    <source>
        <dbReference type="SAM" id="Phobius"/>
    </source>
</evidence>
<dbReference type="EMBL" id="LR862131">
    <property type="protein sequence ID" value="CAD1837173.1"/>
    <property type="molecule type" value="Genomic_DNA"/>
</dbReference>
<evidence type="ECO:0000256" key="1">
    <source>
        <dbReference type="SAM" id="MobiDB-lite"/>
    </source>
</evidence>
<feature type="compositionally biased region" description="Polar residues" evidence="1">
    <location>
        <begin position="42"/>
        <end position="51"/>
    </location>
</feature>
<accession>A0A6V7Q2A9</accession>
<keyword evidence="2" id="KW-0812">Transmembrane</keyword>
<organism evidence="3">
    <name type="scientific">Ananas comosus var. bracteatus</name>
    <name type="common">red pineapple</name>
    <dbReference type="NCBI Taxonomy" id="296719"/>
    <lineage>
        <taxon>Eukaryota</taxon>
        <taxon>Viridiplantae</taxon>
        <taxon>Streptophyta</taxon>
        <taxon>Embryophyta</taxon>
        <taxon>Tracheophyta</taxon>
        <taxon>Spermatophyta</taxon>
        <taxon>Magnoliopsida</taxon>
        <taxon>Liliopsida</taxon>
        <taxon>Poales</taxon>
        <taxon>Bromeliaceae</taxon>
        <taxon>Bromelioideae</taxon>
        <taxon>Ananas</taxon>
    </lineage>
</organism>
<name>A0A6V7Q2A9_ANACO</name>
<gene>
    <name evidence="3" type="ORF">CB5_LOCUS20384</name>
</gene>
<protein>
    <submittedName>
        <fullName evidence="3">Uncharacterized protein</fullName>
    </submittedName>
</protein>
<feature type="transmembrane region" description="Helical" evidence="2">
    <location>
        <begin position="221"/>
        <end position="240"/>
    </location>
</feature>
<evidence type="ECO:0000313" key="3">
    <source>
        <dbReference type="EMBL" id="CAD1837173.1"/>
    </source>
</evidence>
<sequence>MADDNAINLRNRAIPRNSGSEQPSNSENVVERQAVLPAEGETSGQSGQQEPSLAQALGQMTRVLQVLDQNSHASTARLDAVLAAITASNENIARMGQLLTRNDQPTLGLIWPHHPLSFSFLSSHSLHTFVRERRRRRRRRREEEEDLAWTWGISFPLLLFPPCWCLKAWTWSLQERRSSPLELGLALLRRLPSTPGEARDRGKGVASSLLFCEGRVDRCRLSLVLFSAVVLDALYVLTYGGSGRATGRASAGPGA</sequence>
<keyword evidence="2" id="KW-0472">Membrane</keyword>
<feature type="region of interest" description="Disordered" evidence="1">
    <location>
        <begin position="1"/>
        <end position="51"/>
    </location>
</feature>
<keyword evidence="2" id="KW-1133">Transmembrane helix</keyword>